<feature type="compositionally biased region" description="Low complexity" evidence="4">
    <location>
        <begin position="340"/>
        <end position="360"/>
    </location>
</feature>
<feature type="compositionally biased region" description="Basic and acidic residues" evidence="4">
    <location>
        <begin position="275"/>
        <end position="286"/>
    </location>
</feature>
<dbReference type="Gene3D" id="3.30.930.30">
    <property type="match status" value="1"/>
</dbReference>
<keyword evidence="7" id="KW-1185">Reference proteome</keyword>
<keyword evidence="3" id="KW-0175">Coiled coil</keyword>
<feature type="region of interest" description="Disordered" evidence="4">
    <location>
        <begin position="275"/>
        <end position="361"/>
    </location>
</feature>
<dbReference type="RefSeq" id="WP_404630107.1">
    <property type="nucleotide sequence ID" value="NZ_JADIKM010000001.1"/>
</dbReference>
<dbReference type="Pfam" id="PF03389">
    <property type="entry name" value="MobA_MobL"/>
    <property type="match status" value="1"/>
</dbReference>
<sequence length="581" mass="64454">MPEPQPHARPHLETHTRGKDHSAVAGAAYRLGLRLYDARAKQWHDFRRRALGEEIVFALTVAPPGAPGWATDPSELWNRVEQAEKRKDAQLARDYRIPIPFGLGDDTASALAEEMARFISDQLHTPVSIGLHRDAELDALGAVKPKEKQGFHAHLYFPTRRLADLVDGQEDGGVQGSGFGEKLSMLSNKNTSAIFVESLNERWANLANAYTEAAGLVADYDHRSYERMGVAAEPQLTVGRHVAAMERKGMPTRKGQELREMIARSEIFVAAKHAVAETEQVRRSEESGDPSPRAASSAVVGAYEERDPQREATQREGPQREDSFSKLLSAPNPIRLDSVSTPASRTGAAASSSGATAQAGVMSEARRRELGLGELVLPRLKALTLIIEQALEAYRSILTAIERLFSLLERLKADRLDTAYKLDRARLSRKEARDAQKTWEARHSWQLTFATMPGLAALGKDHQALVARVRERNEQVQQVKRELARHDQPIREAQAEADELLAKQEAILAQLREAVFELREKDEPALNALLSAMAAEDRALIQAMLWEKEDEEASRNELSGARTLDLTPPKKKPLTGRGLVH</sequence>
<feature type="compositionally biased region" description="Basic and acidic residues" evidence="4">
    <location>
        <begin position="10"/>
        <end position="21"/>
    </location>
</feature>
<protein>
    <submittedName>
        <fullName evidence="6">MobA/MobL family protein</fullName>
    </submittedName>
</protein>
<evidence type="ECO:0000256" key="3">
    <source>
        <dbReference type="SAM" id="Coils"/>
    </source>
</evidence>
<dbReference type="InterPro" id="IPR005053">
    <property type="entry name" value="MobA_MobL"/>
</dbReference>
<comment type="similarity">
    <text evidence="1">Belongs to the MobA/MobL family.</text>
</comment>
<accession>A0ABW8JRC6</accession>
<gene>
    <name evidence="6" type="ORF">ISP17_03395</name>
</gene>
<proteinExistence type="inferred from homology"/>
<feature type="domain" description="MobA/MobL protein" evidence="5">
    <location>
        <begin position="22"/>
        <end position="248"/>
    </location>
</feature>
<dbReference type="Proteomes" id="UP001620460">
    <property type="component" value="Unassembled WGS sequence"/>
</dbReference>
<feature type="compositionally biased region" description="Basic and acidic residues" evidence="4">
    <location>
        <begin position="303"/>
        <end position="324"/>
    </location>
</feature>
<organism evidence="6 7">
    <name type="scientific">Dyella ginsengisoli</name>
    <dbReference type="NCBI Taxonomy" id="363848"/>
    <lineage>
        <taxon>Bacteria</taxon>
        <taxon>Pseudomonadati</taxon>
        <taxon>Pseudomonadota</taxon>
        <taxon>Gammaproteobacteria</taxon>
        <taxon>Lysobacterales</taxon>
        <taxon>Rhodanobacteraceae</taxon>
        <taxon>Dyella</taxon>
    </lineage>
</organism>
<feature type="coiled-coil region" evidence="3">
    <location>
        <begin position="462"/>
        <end position="521"/>
    </location>
</feature>
<feature type="compositionally biased region" description="Basic residues" evidence="4">
    <location>
        <begin position="569"/>
        <end position="581"/>
    </location>
</feature>
<evidence type="ECO:0000313" key="7">
    <source>
        <dbReference type="Proteomes" id="UP001620460"/>
    </source>
</evidence>
<name>A0ABW8JRC6_9GAMM</name>
<evidence type="ECO:0000313" key="6">
    <source>
        <dbReference type="EMBL" id="MFK2902994.1"/>
    </source>
</evidence>
<evidence type="ECO:0000256" key="1">
    <source>
        <dbReference type="ARBA" id="ARBA00010873"/>
    </source>
</evidence>
<feature type="region of interest" description="Disordered" evidence="4">
    <location>
        <begin position="1"/>
        <end position="21"/>
    </location>
</feature>
<evidence type="ECO:0000259" key="5">
    <source>
        <dbReference type="Pfam" id="PF03389"/>
    </source>
</evidence>
<feature type="region of interest" description="Disordered" evidence="4">
    <location>
        <begin position="551"/>
        <end position="581"/>
    </location>
</feature>
<comment type="caution">
    <text evidence="6">The sequence shown here is derived from an EMBL/GenBank/DDBJ whole genome shotgun (WGS) entry which is preliminary data.</text>
</comment>
<evidence type="ECO:0000256" key="4">
    <source>
        <dbReference type="SAM" id="MobiDB-lite"/>
    </source>
</evidence>
<evidence type="ECO:0000256" key="2">
    <source>
        <dbReference type="ARBA" id="ARBA00022971"/>
    </source>
</evidence>
<reference evidence="6 7" key="1">
    <citation type="submission" date="2020-10" db="EMBL/GenBank/DDBJ databases">
        <title>Phylogeny of dyella-like bacteria.</title>
        <authorList>
            <person name="Fu J."/>
        </authorList>
    </citation>
    <scope>NUCLEOTIDE SEQUENCE [LARGE SCALE GENOMIC DNA]</scope>
    <source>
        <strain evidence="6 7">Gsoil3046</strain>
    </source>
</reference>
<dbReference type="EMBL" id="JADIKM010000001">
    <property type="protein sequence ID" value="MFK2902994.1"/>
    <property type="molecule type" value="Genomic_DNA"/>
</dbReference>
<keyword evidence="2" id="KW-0184">Conjugation</keyword>